<sequence>MLGASGVAAASPGRRSGSRPFRVLVFSRTAGFRHASIPDGIAAIEELGASNGFGVDATEDPAVFAAGEIDRYSAVIFLNTTGTVMDTAGQRRALERYIGAGGGYVGVHSASDTEYDWPFYGRLVGAYFHTHPLQQAARFDNEAPEHPATAHLPDRFTVFDEFYSFDHNPRPEVRVLLTIDERTYLPDPNTSNIPFDGDGEFNEDFLPGESGRMGDHPMSWCHSNLGGTSFYTALGHESYLYRTEWFRRHLLGGILLAAGRVRAHSPG</sequence>
<dbReference type="PANTHER" id="PTHR40469:SF2">
    <property type="entry name" value="GALACTOSE-BINDING DOMAIN-LIKE SUPERFAMILY PROTEIN"/>
    <property type="match status" value="1"/>
</dbReference>
<evidence type="ECO:0000313" key="2">
    <source>
        <dbReference type="EMBL" id="MBA0127423.1"/>
    </source>
</evidence>
<evidence type="ECO:0000259" key="1">
    <source>
        <dbReference type="Pfam" id="PF06283"/>
    </source>
</evidence>
<dbReference type="InterPro" id="IPR029010">
    <property type="entry name" value="ThuA-like"/>
</dbReference>
<dbReference type="SUPFAM" id="SSF52317">
    <property type="entry name" value="Class I glutamine amidotransferase-like"/>
    <property type="match status" value="1"/>
</dbReference>
<protein>
    <submittedName>
        <fullName evidence="2">ThuA domain-containing protein</fullName>
    </submittedName>
</protein>
<dbReference type="PANTHER" id="PTHR40469">
    <property type="entry name" value="SECRETED GLYCOSYL HYDROLASE"/>
    <property type="match status" value="1"/>
</dbReference>
<accession>A0A838ADX0</accession>
<gene>
    <name evidence="2" type="ORF">H0B56_17900</name>
</gene>
<reference evidence="2 3" key="1">
    <citation type="submission" date="2020-07" db="EMBL/GenBank/DDBJ databases">
        <title>Genome of Haloechinothrix sp.</title>
        <authorList>
            <person name="Tang S.-K."/>
            <person name="Yang L."/>
            <person name="Zhu W.-Y."/>
        </authorList>
    </citation>
    <scope>NUCLEOTIDE SEQUENCE [LARGE SCALE GENOMIC DNA]</scope>
    <source>
        <strain evidence="2 3">YIM 98757</strain>
    </source>
</reference>
<name>A0A838ADX0_9PSEU</name>
<organism evidence="2 3">
    <name type="scientific">Haloechinothrix aidingensis</name>
    <dbReference type="NCBI Taxonomy" id="2752311"/>
    <lineage>
        <taxon>Bacteria</taxon>
        <taxon>Bacillati</taxon>
        <taxon>Actinomycetota</taxon>
        <taxon>Actinomycetes</taxon>
        <taxon>Pseudonocardiales</taxon>
        <taxon>Pseudonocardiaceae</taxon>
        <taxon>Haloechinothrix</taxon>
    </lineage>
</organism>
<dbReference type="Gene3D" id="3.40.50.880">
    <property type="match status" value="1"/>
</dbReference>
<proteinExistence type="predicted"/>
<keyword evidence="3" id="KW-1185">Reference proteome</keyword>
<dbReference type="Pfam" id="PF06283">
    <property type="entry name" value="ThuA"/>
    <property type="match status" value="1"/>
</dbReference>
<comment type="caution">
    <text evidence="2">The sequence shown here is derived from an EMBL/GenBank/DDBJ whole genome shotgun (WGS) entry which is preliminary data.</text>
</comment>
<evidence type="ECO:0000313" key="3">
    <source>
        <dbReference type="Proteomes" id="UP000582974"/>
    </source>
</evidence>
<dbReference type="AlphaFoldDB" id="A0A838ADX0"/>
<dbReference type="Proteomes" id="UP000582974">
    <property type="component" value="Unassembled WGS sequence"/>
</dbReference>
<feature type="domain" description="ThuA-like" evidence="1">
    <location>
        <begin position="22"/>
        <end position="255"/>
    </location>
</feature>
<dbReference type="InterPro" id="IPR029062">
    <property type="entry name" value="Class_I_gatase-like"/>
</dbReference>
<dbReference type="EMBL" id="JACCKD010000007">
    <property type="protein sequence ID" value="MBA0127423.1"/>
    <property type="molecule type" value="Genomic_DNA"/>
</dbReference>